<keyword evidence="5" id="KW-0012">Acyltransferase</keyword>
<evidence type="ECO:0000256" key="4">
    <source>
        <dbReference type="ARBA" id="ARBA00022946"/>
    </source>
</evidence>
<evidence type="ECO:0000313" key="10">
    <source>
        <dbReference type="EMBL" id="CAD9825246.1"/>
    </source>
</evidence>
<dbReference type="Pfam" id="PF00364">
    <property type="entry name" value="Biotin_lipoyl"/>
    <property type="match status" value="1"/>
</dbReference>
<gene>
    <name evidence="10" type="ORF">ASEP1449_LOCUS17080</name>
    <name evidence="11" type="ORF">ASEP1449_LOCUS17081</name>
</gene>
<evidence type="ECO:0000256" key="3">
    <source>
        <dbReference type="ARBA" id="ARBA00022823"/>
    </source>
</evidence>
<dbReference type="InterPro" id="IPR050743">
    <property type="entry name" value="2-oxoacid_DH_E2_comp"/>
</dbReference>
<dbReference type="SUPFAM" id="SSF51230">
    <property type="entry name" value="Single hybrid motif"/>
    <property type="match status" value="1"/>
</dbReference>
<dbReference type="PROSITE" id="PS50968">
    <property type="entry name" value="BIOTINYL_LIPOYL"/>
    <property type="match status" value="1"/>
</dbReference>
<dbReference type="AlphaFoldDB" id="A0A6T7JMK6"/>
<dbReference type="EC" id="2.3.1.168" evidence="6"/>
<reference evidence="10" key="1">
    <citation type="submission" date="2021-01" db="EMBL/GenBank/DDBJ databases">
        <authorList>
            <person name="Corre E."/>
            <person name="Pelletier E."/>
            <person name="Niang G."/>
            <person name="Scheremetjew M."/>
            <person name="Finn R."/>
            <person name="Kale V."/>
            <person name="Holt S."/>
            <person name="Cochrane G."/>
            <person name="Meng A."/>
            <person name="Brown T."/>
            <person name="Cohen L."/>
        </authorList>
    </citation>
    <scope>NUCLEOTIDE SEQUENCE</scope>
    <source>
        <strain evidence="10">CCMP2084</strain>
    </source>
</reference>
<comment type="cofactor">
    <cofactor evidence="1">
        <name>(R)-lipoate</name>
        <dbReference type="ChEBI" id="CHEBI:83088"/>
    </cofactor>
</comment>
<protein>
    <recommendedName>
        <fullName evidence="7">Lipoamide acyltransferase component of branched-chain alpha-keto acid dehydrogenase complex, mitochondrial</fullName>
        <ecNumber evidence="6">2.3.1.168</ecNumber>
    </recommendedName>
    <alternativeName>
        <fullName evidence="8">Branched-chain alpha-keto acid dehydrogenase complex component E2</fullName>
    </alternativeName>
</protein>
<evidence type="ECO:0000259" key="9">
    <source>
        <dbReference type="PROSITE" id="PS50968"/>
    </source>
</evidence>
<dbReference type="GO" id="GO:0005737">
    <property type="term" value="C:cytoplasm"/>
    <property type="evidence" value="ECO:0007669"/>
    <property type="project" value="TreeGrafter"/>
</dbReference>
<name>A0A6T7JMK6_9STRA</name>
<dbReference type="CDD" id="cd06849">
    <property type="entry name" value="lipoyl_domain"/>
    <property type="match status" value="1"/>
</dbReference>
<dbReference type="InterPro" id="IPR003016">
    <property type="entry name" value="2-oxoA_DH_lipoyl-BS"/>
</dbReference>
<evidence type="ECO:0000313" key="11">
    <source>
        <dbReference type="EMBL" id="CAD9825247.1"/>
    </source>
</evidence>
<evidence type="ECO:0000256" key="8">
    <source>
        <dbReference type="ARBA" id="ARBA00042008"/>
    </source>
</evidence>
<dbReference type="Gene3D" id="2.40.50.100">
    <property type="match status" value="1"/>
</dbReference>
<proteinExistence type="predicted"/>
<evidence type="ECO:0000256" key="1">
    <source>
        <dbReference type="ARBA" id="ARBA00001938"/>
    </source>
</evidence>
<keyword evidence="3" id="KW-0450">Lipoyl</keyword>
<dbReference type="GO" id="GO:0031405">
    <property type="term" value="F:lipoic acid binding"/>
    <property type="evidence" value="ECO:0007669"/>
    <property type="project" value="TreeGrafter"/>
</dbReference>
<dbReference type="PANTHER" id="PTHR43178:SF5">
    <property type="entry name" value="LIPOAMIDE ACYLTRANSFERASE COMPONENT OF BRANCHED-CHAIN ALPHA-KETO ACID DEHYDROGENASE COMPLEX, MITOCHONDRIAL"/>
    <property type="match status" value="1"/>
</dbReference>
<evidence type="ECO:0000256" key="7">
    <source>
        <dbReference type="ARBA" id="ARBA00039275"/>
    </source>
</evidence>
<dbReference type="EMBL" id="HBHQ01025308">
    <property type="protein sequence ID" value="CAD9825247.1"/>
    <property type="molecule type" value="Transcribed_RNA"/>
</dbReference>
<accession>A0A6T7JMK6</accession>
<feature type="domain" description="Lipoyl-binding" evidence="9">
    <location>
        <begin position="54"/>
        <end position="129"/>
    </location>
</feature>
<dbReference type="InterPro" id="IPR000089">
    <property type="entry name" value="Biotin_lipoyl"/>
</dbReference>
<evidence type="ECO:0000256" key="6">
    <source>
        <dbReference type="ARBA" id="ARBA00038880"/>
    </source>
</evidence>
<evidence type="ECO:0000256" key="5">
    <source>
        <dbReference type="ARBA" id="ARBA00023315"/>
    </source>
</evidence>
<dbReference type="GO" id="GO:0016407">
    <property type="term" value="F:acetyltransferase activity"/>
    <property type="evidence" value="ECO:0007669"/>
    <property type="project" value="TreeGrafter"/>
</dbReference>
<dbReference type="EMBL" id="HBHQ01025307">
    <property type="protein sequence ID" value="CAD9825246.1"/>
    <property type="molecule type" value="Transcribed_RNA"/>
</dbReference>
<dbReference type="PROSITE" id="PS00189">
    <property type="entry name" value="LIPOYL"/>
    <property type="match status" value="1"/>
</dbReference>
<dbReference type="PANTHER" id="PTHR43178">
    <property type="entry name" value="DIHYDROLIPOAMIDE ACETYLTRANSFERASE COMPONENT OF PYRUVATE DEHYDROGENASE COMPLEX"/>
    <property type="match status" value="1"/>
</dbReference>
<organism evidence="10">
    <name type="scientific">Attheya septentrionalis</name>
    <dbReference type="NCBI Taxonomy" id="420275"/>
    <lineage>
        <taxon>Eukaryota</taxon>
        <taxon>Sar</taxon>
        <taxon>Stramenopiles</taxon>
        <taxon>Ochrophyta</taxon>
        <taxon>Bacillariophyta</taxon>
        <taxon>Coscinodiscophyceae</taxon>
        <taxon>Chaetocerotophycidae</taxon>
        <taxon>Chaetocerotales</taxon>
        <taxon>Attheyaceae</taxon>
        <taxon>Attheya</taxon>
    </lineage>
</organism>
<keyword evidence="4" id="KW-0809">Transit peptide</keyword>
<evidence type="ECO:0000256" key="2">
    <source>
        <dbReference type="ARBA" id="ARBA00022679"/>
    </source>
</evidence>
<dbReference type="InterPro" id="IPR011053">
    <property type="entry name" value="Single_hybrid_motif"/>
</dbReference>
<sequence length="253" mass="27019">MALTSRLLSKVGVAHRLIAAQRLNLVSSSSSQLQRQPYRWASSFYRPTDPLLEKITMKLPSMGDSITEGTIVEWTVDIGQAVAEGDVLALVETDKVTVDIKAETTGVLVAQYGGVDENMDVGADLCQIDTEGVANAEATPAGASVAATEAIVEKPVPVPVTVEAPAPPQQEEKQTTGRSPSIQFLGKEGWALRLSPQHETESPVKGTTSVTVEHLHPMYGRPQFSEEEMEALMMGGANQAPEVQIHSGGAVFK</sequence>
<keyword evidence="2" id="KW-0808">Transferase</keyword>
<dbReference type="GO" id="GO:0043754">
    <property type="term" value="F:dihydrolipoamide branched chain acyltransferase activity"/>
    <property type="evidence" value="ECO:0007669"/>
    <property type="project" value="UniProtKB-EC"/>
</dbReference>